<dbReference type="PROSITE" id="PS01081">
    <property type="entry name" value="HTH_TETR_1"/>
    <property type="match status" value="1"/>
</dbReference>
<dbReference type="InterPro" id="IPR001647">
    <property type="entry name" value="HTH_TetR"/>
</dbReference>
<feature type="domain" description="HTH tetR-type" evidence="5">
    <location>
        <begin position="26"/>
        <end position="86"/>
    </location>
</feature>
<dbReference type="InterPro" id="IPR050109">
    <property type="entry name" value="HTH-type_TetR-like_transc_reg"/>
</dbReference>
<feature type="DNA-binding region" description="H-T-H motif" evidence="4">
    <location>
        <begin position="49"/>
        <end position="68"/>
    </location>
</feature>
<dbReference type="PROSITE" id="PS50977">
    <property type="entry name" value="HTH_TETR_2"/>
    <property type="match status" value="1"/>
</dbReference>
<dbReference type="InterPro" id="IPR009057">
    <property type="entry name" value="Homeodomain-like_sf"/>
</dbReference>
<dbReference type="Pfam" id="PF00440">
    <property type="entry name" value="TetR_N"/>
    <property type="match status" value="1"/>
</dbReference>
<gene>
    <name evidence="6" type="ORF">ACFO0A_14490</name>
</gene>
<protein>
    <submittedName>
        <fullName evidence="6">TetR/AcrR family transcriptional regulator</fullName>
    </submittedName>
</protein>
<keyword evidence="1" id="KW-0805">Transcription regulation</keyword>
<dbReference type="SUPFAM" id="SSF46689">
    <property type="entry name" value="Homeodomain-like"/>
    <property type="match status" value="1"/>
</dbReference>
<accession>A0ABV8RSL1</accession>
<keyword evidence="3" id="KW-0804">Transcription</keyword>
<evidence type="ECO:0000256" key="2">
    <source>
        <dbReference type="ARBA" id="ARBA00023125"/>
    </source>
</evidence>
<sequence>MPNSERASVLDAHPDKPLLYSSPLILDRRRRLLREARHMIAEGGIENFSVRKLCQRAEVAQRTLYNAFHNKDRVIALAIREAYDDFNAYVRYRTDENTLSGMLDRTIAINRRNFRVRNYTRAVTAIYFGPNTPRDVWETLRDMSVKSIHEWLVVMKGRGELQSWVSIDHFATTMANLQYSVINDWGLGRLKDEEYLPRLAESMLLLVIGAVRGAVREEARQFLVDLRTNGQLPTFPNATWLPPVSEAVD</sequence>
<organism evidence="6 7">
    <name type="scientific">Novosphingobium tardum</name>
    <dbReference type="NCBI Taxonomy" id="1538021"/>
    <lineage>
        <taxon>Bacteria</taxon>
        <taxon>Pseudomonadati</taxon>
        <taxon>Pseudomonadota</taxon>
        <taxon>Alphaproteobacteria</taxon>
        <taxon>Sphingomonadales</taxon>
        <taxon>Sphingomonadaceae</taxon>
        <taxon>Novosphingobium</taxon>
    </lineage>
</organism>
<evidence type="ECO:0000256" key="3">
    <source>
        <dbReference type="ARBA" id="ARBA00023163"/>
    </source>
</evidence>
<dbReference type="InterPro" id="IPR023772">
    <property type="entry name" value="DNA-bd_HTH_TetR-type_CS"/>
</dbReference>
<dbReference type="EMBL" id="JBHSDR010000008">
    <property type="protein sequence ID" value="MFC4296262.1"/>
    <property type="molecule type" value="Genomic_DNA"/>
</dbReference>
<evidence type="ECO:0000256" key="1">
    <source>
        <dbReference type="ARBA" id="ARBA00023015"/>
    </source>
</evidence>
<keyword evidence="7" id="KW-1185">Reference proteome</keyword>
<dbReference type="PANTHER" id="PTHR30055:SF234">
    <property type="entry name" value="HTH-TYPE TRANSCRIPTIONAL REGULATOR BETI"/>
    <property type="match status" value="1"/>
</dbReference>
<dbReference type="Proteomes" id="UP001595828">
    <property type="component" value="Unassembled WGS sequence"/>
</dbReference>
<dbReference type="Gene3D" id="1.10.357.10">
    <property type="entry name" value="Tetracycline Repressor, domain 2"/>
    <property type="match status" value="1"/>
</dbReference>
<name>A0ABV8RSL1_9SPHN</name>
<evidence type="ECO:0000256" key="4">
    <source>
        <dbReference type="PROSITE-ProRule" id="PRU00335"/>
    </source>
</evidence>
<comment type="caution">
    <text evidence="6">The sequence shown here is derived from an EMBL/GenBank/DDBJ whole genome shotgun (WGS) entry which is preliminary data.</text>
</comment>
<evidence type="ECO:0000313" key="6">
    <source>
        <dbReference type="EMBL" id="MFC4296262.1"/>
    </source>
</evidence>
<dbReference type="RefSeq" id="WP_379539789.1">
    <property type="nucleotide sequence ID" value="NZ_JBHSDR010000008.1"/>
</dbReference>
<proteinExistence type="predicted"/>
<keyword evidence="2 4" id="KW-0238">DNA-binding</keyword>
<evidence type="ECO:0000313" key="7">
    <source>
        <dbReference type="Proteomes" id="UP001595828"/>
    </source>
</evidence>
<dbReference type="PANTHER" id="PTHR30055">
    <property type="entry name" value="HTH-TYPE TRANSCRIPTIONAL REGULATOR RUTR"/>
    <property type="match status" value="1"/>
</dbReference>
<reference evidence="7" key="1">
    <citation type="journal article" date="2019" name="Int. J. Syst. Evol. Microbiol.">
        <title>The Global Catalogue of Microorganisms (GCM) 10K type strain sequencing project: providing services to taxonomists for standard genome sequencing and annotation.</title>
        <authorList>
            <consortium name="The Broad Institute Genomics Platform"/>
            <consortium name="The Broad Institute Genome Sequencing Center for Infectious Disease"/>
            <person name="Wu L."/>
            <person name="Ma J."/>
        </authorList>
    </citation>
    <scope>NUCLEOTIDE SEQUENCE [LARGE SCALE GENOMIC DNA]</scope>
    <source>
        <strain evidence="7">CGMCC 1.12989</strain>
    </source>
</reference>
<evidence type="ECO:0000259" key="5">
    <source>
        <dbReference type="PROSITE" id="PS50977"/>
    </source>
</evidence>